<evidence type="ECO:0000313" key="3">
    <source>
        <dbReference type="Proteomes" id="UP000825933"/>
    </source>
</evidence>
<name>A0A8T5UWN6_9EURY</name>
<dbReference type="InterPro" id="IPR008254">
    <property type="entry name" value="Flavodoxin/NO_synth"/>
</dbReference>
<dbReference type="RefSeq" id="WP_223790716.1">
    <property type="nucleotide sequence ID" value="NZ_JAIOUQ010000003.1"/>
</dbReference>
<dbReference type="Gene3D" id="3.40.50.360">
    <property type="match status" value="1"/>
</dbReference>
<dbReference type="SUPFAM" id="SSF52218">
    <property type="entry name" value="Flavoproteins"/>
    <property type="match status" value="1"/>
</dbReference>
<evidence type="ECO:0000259" key="1">
    <source>
        <dbReference type="Pfam" id="PF12682"/>
    </source>
</evidence>
<comment type="caution">
    <text evidence="2">The sequence shown here is derived from an EMBL/GenBank/DDBJ whole genome shotgun (WGS) entry which is preliminary data.</text>
</comment>
<dbReference type="AlphaFoldDB" id="A0A8T5UWN6"/>
<protein>
    <submittedName>
        <fullName evidence="2">NAD(P)H-dependent oxidoreductase</fullName>
    </submittedName>
</protein>
<dbReference type="PANTHER" id="PTHR39201">
    <property type="entry name" value="EXPORTED PROTEIN-RELATED"/>
    <property type="match status" value="1"/>
</dbReference>
<organism evidence="2 3">
    <name type="scientific">Methanobacterium spitsbergense</name>
    <dbReference type="NCBI Taxonomy" id="2874285"/>
    <lineage>
        <taxon>Archaea</taxon>
        <taxon>Methanobacteriati</taxon>
        <taxon>Methanobacteriota</taxon>
        <taxon>Methanomada group</taxon>
        <taxon>Methanobacteria</taxon>
        <taxon>Methanobacteriales</taxon>
        <taxon>Methanobacteriaceae</taxon>
        <taxon>Methanobacterium</taxon>
    </lineage>
</organism>
<reference evidence="3" key="1">
    <citation type="journal article" date="2022" name="Microbiol. Resour. Announc.">
        <title>Draft Genome Sequence of a Methanogenic Archaeon from West Spitsbergen Permafrost.</title>
        <authorList>
            <person name="Trubitsyn V."/>
            <person name="Rivkina E."/>
            <person name="Shcherbakova V."/>
        </authorList>
    </citation>
    <scope>NUCLEOTIDE SEQUENCE [LARGE SCALE GENOMIC DNA]</scope>
    <source>
        <strain evidence="3">VT</strain>
    </source>
</reference>
<dbReference type="GO" id="GO:0010181">
    <property type="term" value="F:FMN binding"/>
    <property type="evidence" value="ECO:0007669"/>
    <property type="project" value="InterPro"/>
</dbReference>
<dbReference type="PANTHER" id="PTHR39201:SF1">
    <property type="entry name" value="FLAVODOXIN-LIKE DOMAIN-CONTAINING PROTEIN"/>
    <property type="match status" value="1"/>
</dbReference>
<dbReference type="InterPro" id="IPR029039">
    <property type="entry name" value="Flavoprotein-like_sf"/>
</dbReference>
<feature type="domain" description="Flavodoxin-like" evidence="1">
    <location>
        <begin position="2"/>
        <end position="118"/>
    </location>
</feature>
<sequence>MKTLIACYSYSGHTLKVAKKLQKKINADLTEIKTENDKWYLFKIWDSFRANKVPIKNCTTDLMNYDGLILCCPVWAGRTPAAINQYLYELKNVKDKQFAVFVTSEGNKSQKATIQMREYLDAQGMQFVGQMKLWTKDIDNGKCSEIFNIFSMKFIN</sequence>
<keyword evidence="3" id="KW-1185">Reference proteome</keyword>
<gene>
    <name evidence="2" type="ORF">K8N75_03400</name>
</gene>
<dbReference type="EMBL" id="JAIOUQ010000003">
    <property type="protein sequence ID" value="MBZ2165089.1"/>
    <property type="molecule type" value="Genomic_DNA"/>
</dbReference>
<dbReference type="Pfam" id="PF12682">
    <property type="entry name" value="Flavodoxin_4"/>
    <property type="match status" value="1"/>
</dbReference>
<dbReference type="Proteomes" id="UP000825933">
    <property type="component" value="Unassembled WGS sequence"/>
</dbReference>
<evidence type="ECO:0000313" key="2">
    <source>
        <dbReference type="EMBL" id="MBZ2165089.1"/>
    </source>
</evidence>
<proteinExistence type="predicted"/>
<accession>A0A8T5UWN6</accession>